<feature type="compositionally biased region" description="Polar residues" evidence="12">
    <location>
        <begin position="568"/>
        <end position="599"/>
    </location>
</feature>
<feature type="compositionally biased region" description="Low complexity" evidence="12">
    <location>
        <begin position="1"/>
        <end position="12"/>
    </location>
</feature>
<evidence type="ECO:0000256" key="9">
    <source>
        <dbReference type="ARBA" id="ARBA00048679"/>
    </source>
</evidence>
<keyword evidence="6" id="KW-0418">Kinase</keyword>
<feature type="compositionally biased region" description="Low complexity" evidence="12">
    <location>
        <begin position="33"/>
        <end position="44"/>
    </location>
</feature>
<keyword evidence="7 10" id="KW-0067">ATP-binding</keyword>
<feature type="binding site" evidence="10">
    <location>
        <position position="131"/>
    </location>
    <ligand>
        <name>ATP</name>
        <dbReference type="ChEBI" id="CHEBI:30616"/>
    </ligand>
</feature>
<evidence type="ECO:0000256" key="5">
    <source>
        <dbReference type="ARBA" id="ARBA00022741"/>
    </source>
</evidence>
<evidence type="ECO:0000256" key="7">
    <source>
        <dbReference type="ARBA" id="ARBA00022840"/>
    </source>
</evidence>
<dbReference type="PANTHER" id="PTHR48012">
    <property type="entry name" value="STERILE20-LIKE KINASE, ISOFORM B-RELATED"/>
    <property type="match status" value="1"/>
</dbReference>
<evidence type="ECO:0000256" key="3">
    <source>
        <dbReference type="ARBA" id="ARBA00022527"/>
    </source>
</evidence>
<evidence type="ECO:0000256" key="8">
    <source>
        <dbReference type="ARBA" id="ARBA00047899"/>
    </source>
</evidence>
<dbReference type="InterPro" id="IPR000719">
    <property type="entry name" value="Prot_kinase_dom"/>
</dbReference>
<dbReference type="GO" id="GO:0004674">
    <property type="term" value="F:protein serine/threonine kinase activity"/>
    <property type="evidence" value="ECO:0007669"/>
    <property type="project" value="UniProtKB-KW"/>
</dbReference>
<dbReference type="GO" id="GO:0005524">
    <property type="term" value="F:ATP binding"/>
    <property type="evidence" value="ECO:0007669"/>
    <property type="project" value="UniProtKB-UniRule"/>
</dbReference>
<keyword evidence="11" id="KW-0175">Coiled coil</keyword>
<comment type="catalytic activity">
    <reaction evidence="8">
        <text>L-threonyl-[protein] + ATP = O-phospho-L-threonyl-[protein] + ADP + H(+)</text>
        <dbReference type="Rhea" id="RHEA:46608"/>
        <dbReference type="Rhea" id="RHEA-COMP:11060"/>
        <dbReference type="Rhea" id="RHEA-COMP:11605"/>
        <dbReference type="ChEBI" id="CHEBI:15378"/>
        <dbReference type="ChEBI" id="CHEBI:30013"/>
        <dbReference type="ChEBI" id="CHEBI:30616"/>
        <dbReference type="ChEBI" id="CHEBI:61977"/>
        <dbReference type="ChEBI" id="CHEBI:456216"/>
        <dbReference type="EC" id="2.7.11.1"/>
    </reaction>
</comment>
<name>A0A176WQP5_MARPO</name>
<dbReference type="SMART" id="SM00220">
    <property type="entry name" value="S_TKc"/>
    <property type="match status" value="1"/>
</dbReference>
<evidence type="ECO:0000313" key="14">
    <source>
        <dbReference type="EMBL" id="OAE35429.1"/>
    </source>
</evidence>
<feature type="compositionally biased region" description="Polar residues" evidence="12">
    <location>
        <begin position="642"/>
        <end position="651"/>
    </location>
</feature>
<keyword evidence="3" id="KW-0723">Serine/threonine-protein kinase</keyword>
<evidence type="ECO:0000256" key="6">
    <source>
        <dbReference type="ARBA" id="ARBA00022777"/>
    </source>
</evidence>
<evidence type="ECO:0000256" key="2">
    <source>
        <dbReference type="ARBA" id="ARBA00012513"/>
    </source>
</evidence>
<evidence type="ECO:0000256" key="10">
    <source>
        <dbReference type="PROSITE-ProRule" id="PRU10141"/>
    </source>
</evidence>
<feature type="region of interest" description="Disordered" evidence="12">
    <location>
        <begin position="1"/>
        <end position="57"/>
    </location>
</feature>
<dbReference type="PANTHER" id="PTHR48012:SF10">
    <property type="entry name" value="FI20177P1"/>
    <property type="match status" value="1"/>
</dbReference>
<feature type="region of interest" description="Disordered" evidence="12">
    <location>
        <begin position="368"/>
        <end position="406"/>
    </location>
</feature>
<gene>
    <name evidence="14" type="ORF">AXG93_2587s1440</name>
</gene>
<dbReference type="FunFam" id="1.10.510.10:FF:000207">
    <property type="entry name" value="serine/threonine-protein kinase dst1 isoform X1"/>
    <property type="match status" value="1"/>
</dbReference>
<feature type="region of interest" description="Disordered" evidence="12">
    <location>
        <begin position="558"/>
        <end position="682"/>
    </location>
</feature>
<evidence type="ECO:0000256" key="11">
    <source>
        <dbReference type="SAM" id="Coils"/>
    </source>
</evidence>
<dbReference type="Pfam" id="PF00069">
    <property type="entry name" value="Pkinase"/>
    <property type="match status" value="1"/>
</dbReference>
<reference evidence="14" key="1">
    <citation type="submission" date="2016-03" db="EMBL/GenBank/DDBJ databases">
        <title>Mechanisms controlling the formation of the plant cell surface in tip-growing cells are functionally conserved among land plants.</title>
        <authorList>
            <person name="Honkanen S."/>
            <person name="Jones V.A."/>
            <person name="Morieri G."/>
            <person name="Champion C."/>
            <person name="Hetherington A.J."/>
            <person name="Kelly S."/>
            <person name="Saint-Marcoux D."/>
            <person name="Proust H."/>
            <person name="Prescott H."/>
            <person name="Dolan L."/>
        </authorList>
    </citation>
    <scope>NUCLEOTIDE SEQUENCE [LARGE SCALE GENOMIC DNA]</scope>
    <source>
        <tissue evidence="14">Whole gametophyte</tissue>
    </source>
</reference>
<feature type="domain" description="Protein kinase" evidence="13">
    <location>
        <begin position="102"/>
        <end position="354"/>
    </location>
</feature>
<dbReference type="Gene3D" id="1.10.510.10">
    <property type="entry name" value="Transferase(Phosphotransferase) domain 1"/>
    <property type="match status" value="1"/>
</dbReference>
<keyword evidence="15" id="KW-1185">Reference proteome</keyword>
<dbReference type="PROSITE" id="PS50011">
    <property type="entry name" value="PROTEIN_KINASE_DOM"/>
    <property type="match status" value="1"/>
</dbReference>
<evidence type="ECO:0000256" key="12">
    <source>
        <dbReference type="SAM" id="MobiDB-lite"/>
    </source>
</evidence>
<feature type="coiled-coil region" evidence="11">
    <location>
        <begin position="121"/>
        <end position="155"/>
    </location>
</feature>
<dbReference type="InterPro" id="IPR017441">
    <property type="entry name" value="Protein_kinase_ATP_BS"/>
</dbReference>
<proteinExistence type="inferred from homology"/>
<dbReference type="CDD" id="cd06609">
    <property type="entry name" value="STKc_MST3_like"/>
    <property type="match status" value="1"/>
</dbReference>
<dbReference type="InterPro" id="IPR050629">
    <property type="entry name" value="STE20/SPS1-PAK"/>
</dbReference>
<evidence type="ECO:0000256" key="4">
    <source>
        <dbReference type="ARBA" id="ARBA00022679"/>
    </source>
</evidence>
<comment type="catalytic activity">
    <reaction evidence="9">
        <text>L-seryl-[protein] + ATP = O-phospho-L-seryl-[protein] + ADP + H(+)</text>
        <dbReference type="Rhea" id="RHEA:17989"/>
        <dbReference type="Rhea" id="RHEA-COMP:9863"/>
        <dbReference type="Rhea" id="RHEA-COMP:11604"/>
        <dbReference type="ChEBI" id="CHEBI:15378"/>
        <dbReference type="ChEBI" id="CHEBI:29999"/>
        <dbReference type="ChEBI" id="CHEBI:30616"/>
        <dbReference type="ChEBI" id="CHEBI:83421"/>
        <dbReference type="ChEBI" id="CHEBI:456216"/>
        <dbReference type="EC" id="2.7.11.1"/>
    </reaction>
</comment>
<evidence type="ECO:0000313" key="15">
    <source>
        <dbReference type="Proteomes" id="UP000077202"/>
    </source>
</evidence>
<evidence type="ECO:0000259" key="13">
    <source>
        <dbReference type="PROSITE" id="PS50011"/>
    </source>
</evidence>
<feature type="compositionally biased region" description="Low complexity" evidence="12">
    <location>
        <begin position="610"/>
        <end position="623"/>
    </location>
</feature>
<dbReference type="SUPFAM" id="SSF56112">
    <property type="entry name" value="Protein kinase-like (PK-like)"/>
    <property type="match status" value="1"/>
</dbReference>
<dbReference type="EMBL" id="LVLJ01000172">
    <property type="protein sequence ID" value="OAE35429.1"/>
    <property type="molecule type" value="Genomic_DNA"/>
</dbReference>
<dbReference type="AlphaFoldDB" id="A0A176WQP5"/>
<keyword evidence="4" id="KW-0808">Transferase</keyword>
<feature type="region of interest" description="Disordered" evidence="12">
    <location>
        <begin position="474"/>
        <end position="512"/>
    </location>
</feature>
<comment type="similarity">
    <text evidence="1">Belongs to the protein kinase superfamily. STE Ser/Thr protein kinase family. STE20 subfamily.</text>
</comment>
<dbReference type="GO" id="GO:0005737">
    <property type="term" value="C:cytoplasm"/>
    <property type="evidence" value="ECO:0007669"/>
    <property type="project" value="TreeGrafter"/>
</dbReference>
<accession>A0A176WQP5</accession>
<comment type="caution">
    <text evidence="14">The sequence shown here is derived from an EMBL/GenBank/DDBJ whole genome shotgun (WGS) entry which is preliminary data.</text>
</comment>
<dbReference type="EC" id="2.7.11.1" evidence="2"/>
<evidence type="ECO:0000256" key="1">
    <source>
        <dbReference type="ARBA" id="ARBA00008874"/>
    </source>
</evidence>
<protein>
    <recommendedName>
        <fullName evidence="2">non-specific serine/threonine protein kinase</fullName>
        <ecNumber evidence="2">2.7.11.1</ecNumber>
    </recommendedName>
</protein>
<keyword evidence="5 10" id="KW-0547">Nucleotide-binding</keyword>
<dbReference type="InterPro" id="IPR011009">
    <property type="entry name" value="Kinase-like_dom_sf"/>
</dbReference>
<dbReference type="Proteomes" id="UP000077202">
    <property type="component" value="Unassembled WGS sequence"/>
</dbReference>
<sequence>MNGQEAAAAAAAGGAGAVGEEEEVLGRASQVLSSGSSRSSSSSSSREDHRCGVGMGGRSELGGGAGLSVGMLCPSTGDRICVERMASSSSNVGMSNSIESRFTNLQLIGKGSFGDVFKGFDKELNKEVAIKVIDLEEAEDEVEDIQKEISVLSQCRSPYVTEYYGSYLHSTKLWIVMEYMAGGSVLDLLETGPPLDEMSIACILRDLLHSLEYLHGEGKIHRDIKAANILLTANGDVKVADFGVSAQLTRTVSKRKTFVGTPFWMAPEVIQNSDGYNEKADIWSLGITAIEMAKGEPPHAELHPMRVLFNIPKNPPPQLDEHFSRQMKEFVSLCLKKNPAERPSAKELLKYRFVKNARKSPRLLERIRERPKTHIGKSKDLPRPDQQYEKEAAEKKKVIKSTGEKDAQYRRKAIRNASWDFGTTTIQSTGTIRSALKPTYSTSHNEGNTSTEALPSLLVETEKEWNIYEGLSELRGSSRENGDQGELPRMQEEDEGEDPIEDGRMSVSNSGTMVIRSPKERTSLMSLASQLSSLVGSPQERASLMSLASQLSSLSTSGDASKEEASEMFSSGTIVTRNLPEDTSSSTVTTPKLRPSSQEGPFAASREDSATNLAEAKAALQAASRKNMRGVPSFKGAGVPLGSSQNLNQSGEEAGVERKVTRAPSRAAARRSTEEEDAARAAAAGASPALSLLLIPALKETAAEQSEGPALRAAADAADSLMDLERLAPGACEVLLRRLLQRLGSTDEAALKGLQDLARKVLIIPTEEKAQSQEEAAVGGQFGFGKSGFGRNRANPDAAENSGLSPVAAFLLSRWQVQVARDITPHRK</sequence>
<organism evidence="14 15">
    <name type="scientific">Marchantia polymorpha subsp. ruderalis</name>
    <dbReference type="NCBI Taxonomy" id="1480154"/>
    <lineage>
        <taxon>Eukaryota</taxon>
        <taxon>Viridiplantae</taxon>
        <taxon>Streptophyta</taxon>
        <taxon>Embryophyta</taxon>
        <taxon>Marchantiophyta</taxon>
        <taxon>Marchantiopsida</taxon>
        <taxon>Marchantiidae</taxon>
        <taxon>Marchantiales</taxon>
        <taxon>Marchantiaceae</taxon>
        <taxon>Marchantia</taxon>
    </lineage>
</organism>
<dbReference type="PROSITE" id="PS00107">
    <property type="entry name" value="PROTEIN_KINASE_ATP"/>
    <property type="match status" value="1"/>
</dbReference>